<dbReference type="GeneID" id="132711979"/>
<gene>
    <name evidence="3" type="primary">LOC132711979</name>
</gene>
<name>A0ABM3ZIE5_PANGU</name>
<accession>A0ABM3ZIE5</accession>
<dbReference type="Pfam" id="PF07562">
    <property type="entry name" value="NCD3G"/>
    <property type="match status" value="1"/>
</dbReference>
<dbReference type="PANTHER" id="PTHR24061">
    <property type="entry name" value="CALCIUM-SENSING RECEPTOR-RELATED"/>
    <property type="match status" value="1"/>
</dbReference>
<evidence type="ECO:0000313" key="3">
    <source>
        <dbReference type="RefSeq" id="XP_060548134.1"/>
    </source>
</evidence>
<dbReference type="InterPro" id="IPR038550">
    <property type="entry name" value="GPCR_3_9-Cys_sf"/>
</dbReference>
<dbReference type="InterPro" id="IPR000068">
    <property type="entry name" value="GPCR_3_Ca_sens_rcpt-rel"/>
</dbReference>
<keyword evidence="2" id="KW-1185">Reference proteome</keyword>
<feature type="domain" description="GPCR family 3 nine cysteines" evidence="1">
    <location>
        <begin position="94"/>
        <end position="147"/>
    </location>
</feature>
<evidence type="ECO:0000259" key="1">
    <source>
        <dbReference type="Pfam" id="PF07562"/>
    </source>
</evidence>
<dbReference type="RefSeq" id="XP_060548134.1">
    <property type="nucleotide sequence ID" value="XM_060692151.1"/>
</dbReference>
<sequence>MAETLMEERSPFEASAWPSKFHPFLQKNQFWNISEKKLYLDQNGDLTADLALMSSLFVPKKDPIRQRMGTLERQRITILQGALPWLKLLNKSLPQSKCVESCHPGFVKRAREGEPVCCYDCVPCPEGTFSTQEDTEKCTKCPDDKYPNEARVQCTPKTGADDEAKPKNGVTCIISVESLGPHKSPKANPP</sequence>
<dbReference type="PANTHER" id="PTHR24061:SF599">
    <property type="entry name" value="G-PROTEIN COUPLED RECEPTORS FAMILY 3 PROFILE DOMAIN-CONTAINING PROTEIN"/>
    <property type="match status" value="1"/>
</dbReference>
<dbReference type="InterPro" id="IPR011500">
    <property type="entry name" value="GPCR_3_9-Cys_dom"/>
</dbReference>
<protein>
    <submittedName>
        <fullName evidence="3">Vomeronasal type-2 receptor 26-like</fullName>
    </submittedName>
</protein>
<proteinExistence type="predicted"/>
<reference evidence="3" key="1">
    <citation type="submission" date="2025-08" db="UniProtKB">
        <authorList>
            <consortium name="RefSeq"/>
        </authorList>
    </citation>
    <scope>IDENTIFICATION</scope>
    <source>
        <tissue evidence="3">Blood</tissue>
    </source>
</reference>
<dbReference type="InterPro" id="IPR009030">
    <property type="entry name" value="Growth_fac_rcpt_cys_sf"/>
</dbReference>
<dbReference type="Gene3D" id="2.10.50.30">
    <property type="entry name" value="GPCR, family 3, nine cysteines domain"/>
    <property type="match status" value="1"/>
</dbReference>
<dbReference type="Proteomes" id="UP001652622">
    <property type="component" value="Unplaced"/>
</dbReference>
<organism evidence="2 3">
    <name type="scientific">Pantherophis guttatus</name>
    <name type="common">Corn snake</name>
    <name type="synonym">Elaphe guttata</name>
    <dbReference type="NCBI Taxonomy" id="94885"/>
    <lineage>
        <taxon>Eukaryota</taxon>
        <taxon>Metazoa</taxon>
        <taxon>Chordata</taxon>
        <taxon>Craniata</taxon>
        <taxon>Vertebrata</taxon>
        <taxon>Euteleostomi</taxon>
        <taxon>Lepidosauria</taxon>
        <taxon>Squamata</taxon>
        <taxon>Bifurcata</taxon>
        <taxon>Unidentata</taxon>
        <taxon>Episquamata</taxon>
        <taxon>Toxicofera</taxon>
        <taxon>Serpentes</taxon>
        <taxon>Colubroidea</taxon>
        <taxon>Colubridae</taxon>
        <taxon>Colubrinae</taxon>
        <taxon>Pantherophis</taxon>
    </lineage>
</organism>
<evidence type="ECO:0000313" key="2">
    <source>
        <dbReference type="Proteomes" id="UP001652622"/>
    </source>
</evidence>
<dbReference type="SUPFAM" id="SSF57184">
    <property type="entry name" value="Growth factor receptor domain"/>
    <property type="match status" value="1"/>
</dbReference>